<organism evidence="1 2">
    <name type="scientific">Thelephora ganbajun</name>
    <name type="common">Ganba fungus</name>
    <dbReference type="NCBI Taxonomy" id="370292"/>
    <lineage>
        <taxon>Eukaryota</taxon>
        <taxon>Fungi</taxon>
        <taxon>Dikarya</taxon>
        <taxon>Basidiomycota</taxon>
        <taxon>Agaricomycotina</taxon>
        <taxon>Agaricomycetes</taxon>
        <taxon>Thelephorales</taxon>
        <taxon>Thelephoraceae</taxon>
        <taxon>Thelephora</taxon>
    </lineage>
</organism>
<keyword evidence="2" id="KW-1185">Reference proteome</keyword>
<dbReference type="EMBL" id="MU117971">
    <property type="protein sequence ID" value="KAF9652002.1"/>
    <property type="molecule type" value="Genomic_DNA"/>
</dbReference>
<reference evidence="1" key="2">
    <citation type="journal article" date="2020" name="Nat. Commun.">
        <title>Large-scale genome sequencing of mycorrhizal fungi provides insights into the early evolution of symbiotic traits.</title>
        <authorList>
            <person name="Miyauchi S."/>
            <person name="Kiss E."/>
            <person name="Kuo A."/>
            <person name="Drula E."/>
            <person name="Kohler A."/>
            <person name="Sanchez-Garcia M."/>
            <person name="Morin E."/>
            <person name="Andreopoulos B."/>
            <person name="Barry K.W."/>
            <person name="Bonito G."/>
            <person name="Buee M."/>
            <person name="Carver A."/>
            <person name="Chen C."/>
            <person name="Cichocki N."/>
            <person name="Clum A."/>
            <person name="Culley D."/>
            <person name="Crous P.W."/>
            <person name="Fauchery L."/>
            <person name="Girlanda M."/>
            <person name="Hayes R.D."/>
            <person name="Keri Z."/>
            <person name="LaButti K."/>
            <person name="Lipzen A."/>
            <person name="Lombard V."/>
            <person name="Magnuson J."/>
            <person name="Maillard F."/>
            <person name="Murat C."/>
            <person name="Nolan M."/>
            <person name="Ohm R.A."/>
            <person name="Pangilinan J."/>
            <person name="Pereira M.F."/>
            <person name="Perotto S."/>
            <person name="Peter M."/>
            <person name="Pfister S."/>
            <person name="Riley R."/>
            <person name="Sitrit Y."/>
            <person name="Stielow J.B."/>
            <person name="Szollosi G."/>
            <person name="Zifcakova L."/>
            <person name="Stursova M."/>
            <person name="Spatafora J.W."/>
            <person name="Tedersoo L."/>
            <person name="Vaario L.M."/>
            <person name="Yamada A."/>
            <person name="Yan M."/>
            <person name="Wang P."/>
            <person name="Xu J."/>
            <person name="Bruns T."/>
            <person name="Baldrian P."/>
            <person name="Vilgalys R."/>
            <person name="Dunand C."/>
            <person name="Henrissat B."/>
            <person name="Grigoriev I.V."/>
            <person name="Hibbett D."/>
            <person name="Nagy L.G."/>
            <person name="Martin F.M."/>
        </authorList>
    </citation>
    <scope>NUCLEOTIDE SEQUENCE</scope>
    <source>
        <strain evidence="1">P2</strain>
    </source>
</reference>
<feature type="non-terminal residue" evidence="1">
    <location>
        <position position="1"/>
    </location>
</feature>
<name>A0ACB6ZQX0_THEGA</name>
<comment type="caution">
    <text evidence="1">The sequence shown here is derived from an EMBL/GenBank/DDBJ whole genome shotgun (WGS) entry which is preliminary data.</text>
</comment>
<evidence type="ECO:0000313" key="1">
    <source>
        <dbReference type="EMBL" id="KAF9652002.1"/>
    </source>
</evidence>
<protein>
    <submittedName>
        <fullName evidence="1">Uncharacterized protein</fullName>
    </submittedName>
</protein>
<dbReference type="Proteomes" id="UP000886501">
    <property type="component" value="Unassembled WGS sequence"/>
</dbReference>
<proteinExistence type="predicted"/>
<reference evidence="1" key="1">
    <citation type="submission" date="2019-10" db="EMBL/GenBank/DDBJ databases">
        <authorList>
            <consortium name="DOE Joint Genome Institute"/>
            <person name="Kuo A."/>
            <person name="Miyauchi S."/>
            <person name="Kiss E."/>
            <person name="Drula E."/>
            <person name="Kohler A."/>
            <person name="Sanchez-Garcia M."/>
            <person name="Andreopoulos B."/>
            <person name="Barry K.W."/>
            <person name="Bonito G."/>
            <person name="Buee M."/>
            <person name="Carver A."/>
            <person name="Chen C."/>
            <person name="Cichocki N."/>
            <person name="Clum A."/>
            <person name="Culley D."/>
            <person name="Crous P.W."/>
            <person name="Fauchery L."/>
            <person name="Girlanda M."/>
            <person name="Hayes R."/>
            <person name="Keri Z."/>
            <person name="Labutti K."/>
            <person name="Lipzen A."/>
            <person name="Lombard V."/>
            <person name="Magnuson J."/>
            <person name="Maillard F."/>
            <person name="Morin E."/>
            <person name="Murat C."/>
            <person name="Nolan M."/>
            <person name="Ohm R."/>
            <person name="Pangilinan J."/>
            <person name="Pereira M."/>
            <person name="Perotto S."/>
            <person name="Peter M."/>
            <person name="Riley R."/>
            <person name="Sitrit Y."/>
            <person name="Stielow B."/>
            <person name="Szollosi G."/>
            <person name="Zifcakova L."/>
            <person name="Stursova M."/>
            <person name="Spatafora J.W."/>
            <person name="Tedersoo L."/>
            <person name="Vaario L.-M."/>
            <person name="Yamada A."/>
            <person name="Yan M."/>
            <person name="Wang P."/>
            <person name="Xu J."/>
            <person name="Bruns T."/>
            <person name="Baldrian P."/>
            <person name="Vilgalys R."/>
            <person name="Henrissat B."/>
            <person name="Grigoriev I.V."/>
            <person name="Hibbett D."/>
            <person name="Nagy L.G."/>
            <person name="Martin F.M."/>
        </authorList>
    </citation>
    <scope>NUCLEOTIDE SEQUENCE</scope>
    <source>
        <strain evidence="1">P2</strain>
    </source>
</reference>
<sequence>AWFAFLLPSFATYKALARQDLDAIQNLSMYWCTVGVLVAIEYVCEWLISWFPFYWEVKTLFLLFLALPQTQGSTWIYQSYLEPFFRQNEQDLDRGILSAQSTVLTFVQSKFQAVWEALSGGQQRPGIPSSHQSYQGQPGFASSPYDTARQLFNTYAPGVFGSLVNRAYGTAPANPNPNTGPSPRPSVSSSSTSFGSGSTPPYQRTPGHTPRSEGDVPSFPQPRFH</sequence>
<gene>
    <name evidence="1" type="ORF">BDM02DRAFT_3089908</name>
</gene>
<evidence type="ECO:0000313" key="2">
    <source>
        <dbReference type="Proteomes" id="UP000886501"/>
    </source>
</evidence>
<accession>A0ACB6ZQX0</accession>